<evidence type="ECO:0000313" key="3">
    <source>
        <dbReference type="EMBL" id="KAJ2934974.1"/>
    </source>
</evidence>
<feature type="transmembrane region" description="Helical" evidence="2">
    <location>
        <begin position="238"/>
        <end position="256"/>
    </location>
</feature>
<feature type="transmembrane region" description="Helical" evidence="2">
    <location>
        <begin position="106"/>
        <end position="127"/>
    </location>
</feature>
<protein>
    <submittedName>
        <fullName evidence="3">Uncharacterized protein</fullName>
    </submittedName>
</protein>
<feature type="transmembrane region" description="Helical" evidence="2">
    <location>
        <begin position="158"/>
        <end position="177"/>
    </location>
</feature>
<name>A0A9W8MNI9_9AGAR</name>
<evidence type="ECO:0000256" key="2">
    <source>
        <dbReference type="SAM" id="Phobius"/>
    </source>
</evidence>
<proteinExistence type="predicted"/>
<dbReference type="OrthoDB" id="2638860at2759"/>
<evidence type="ECO:0000313" key="4">
    <source>
        <dbReference type="Proteomes" id="UP001140091"/>
    </source>
</evidence>
<feature type="transmembrane region" description="Helical" evidence="2">
    <location>
        <begin position="76"/>
        <end position="94"/>
    </location>
</feature>
<evidence type="ECO:0000256" key="1">
    <source>
        <dbReference type="SAM" id="MobiDB-lite"/>
    </source>
</evidence>
<reference evidence="3" key="1">
    <citation type="submission" date="2022-06" db="EMBL/GenBank/DDBJ databases">
        <title>Genome Sequence of Candolleomyces eurysporus.</title>
        <authorList>
            <person name="Buettner E."/>
        </authorList>
    </citation>
    <scope>NUCLEOTIDE SEQUENCE</scope>
    <source>
        <strain evidence="3">VTCC 930004</strain>
    </source>
</reference>
<feature type="region of interest" description="Disordered" evidence="1">
    <location>
        <begin position="288"/>
        <end position="308"/>
    </location>
</feature>
<dbReference type="Proteomes" id="UP001140091">
    <property type="component" value="Unassembled WGS sequence"/>
</dbReference>
<feature type="transmembrane region" description="Helical" evidence="2">
    <location>
        <begin position="212"/>
        <end position="232"/>
    </location>
</feature>
<dbReference type="AlphaFoldDB" id="A0A9W8MNI9"/>
<organism evidence="3 4">
    <name type="scientific">Candolleomyces eurysporus</name>
    <dbReference type="NCBI Taxonomy" id="2828524"/>
    <lineage>
        <taxon>Eukaryota</taxon>
        <taxon>Fungi</taxon>
        <taxon>Dikarya</taxon>
        <taxon>Basidiomycota</taxon>
        <taxon>Agaricomycotina</taxon>
        <taxon>Agaricomycetes</taxon>
        <taxon>Agaricomycetidae</taxon>
        <taxon>Agaricales</taxon>
        <taxon>Agaricineae</taxon>
        <taxon>Psathyrellaceae</taxon>
        <taxon>Candolleomyces</taxon>
    </lineage>
</organism>
<accession>A0A9W8MNI9</accession>
<keyword evidence="2" id="KW-1133">Transmembrane helix</keyword>
<keyword evidence="2" id="KW-0472">Membrane</keyword>
<gene>
    <name evidence="3" type="ORF">H1R20_g2124</name>
</gene>
<sequence>MILTLSVWLLKQWHALLKHRVSSGSLSLAAVAMTVVVLYDHVSTFDLEMYVPTVFSLQKLAAELTKETPGPSFARVQTWLSIIALIAMQAIMVHRIVCMYSYNRRVIVGLLIGYGAIFISGVVIGGLTMRVNSIPFIVSPSIRVCFPEGIPSFNVANWFLMMAFDLTIFALAVSEAIRYIKESRNLHNTGIFAGTRFARQGTMIRILLRDSIVFPLIGLLICVFNILANYVLVMAVGYMLVITTVASPILGCRLILHLRDAYYQPFKSEFDRADRVDVPIDEMPSFALQSTSHSSNRRSSRTSTEAVP</sequence>
<dbReference type="EMBL" id="JANBPK010000707">
    <property type="protein sequence ID" value="KAJ2934974.1"/>
    <property type="molecule type" value="Genomic_DNA"/>
</dbReference>
<feature type="non-terminal residue" evidence="3">
    <location>
        <position position="308"/>
    </location>
</feature>
<keyword evidence="2" id="KW-0812">Transmembrane</keyword>
<comment type="caution">
    <text evidence="3">The sequence shown here is derived from an EMBL/GenBank/DDBJ whole genome shotgun (WGS) entry which is preliminary data.</text>
</comment>
<keyword evidence="4" id="KW-1185">Reference proteome</keyword>
<feature type="transmembrane region" description="Helical" evidence="2">
    <location>
        <begin position="21"/>
        <end position="39"/>
    </location>
</feature>